<reference evidence="2" key="1">
    <citation type="journal article" date="2015" name="Nature">
        <title>Complex archaea that bridge the gap between prokaryotes and eukaryotes.</title>
        <authorList>
            <person name="Spang A."/>
            <person name="Saw J.H."/>
            <person name="Jorgensen S.L."/>
            <person name="Zaremba-Niedzwiedzka K."/>
            <person name="Martijn J."/>
            <person name="Lind A.E."/>
            <person name="van Eijk R."/>
            <person name="Schleper C."/>
            <person name="Guy L."/>
            <person name="Ettema T.J."/>
        </authorList>
    </citation>
    <scope>NUCLEOTIDE SEQUENCE</scope>
</reference>
<gene>
    <name evidence="2" type="ORF">LCGC14_2879160</name>
</gene>
<protein>
    <submittedName>
        <fullName evidence="2">Uncharacterized protein</fullName>
    </submittedName>
</protein>
<feature type="region of interest" description="Disordered" evidence="1">
    <location>
        <begin position="1"/>
        <end position="26"/>
    </location>
</feature>
<sequence>MDKRRKEQGNDLREAGTMLSETDVLPSELESETLDVVEAFYGW</sequence>
<dbReference type="AlphaFoldDB" id="A0A0F8Y0L5"/>
<accession>A0A0F8Y0L5</accession>
<evidence type="ECO:0000256" key="1">
    <source>
        <dbReference type="SAM" id="MobiDB-lite"/>
    </source>
</evidence>
<name>A0A0F8Y0L5_9ZZZZ</name>
<proteinExistence type="predicted"/>
<dbReference type="EMBL" id="LAZR01056104">
    <property type="protein sequence ID" value="KKK74897.1"/>
    <property type="molecule type" value="Genomic_DNA"/>
</dbReference>
<evidence type="ECO:0000313" key="2">
    <source>
        <dbReference type="EMBL" id="KKK74897.1"/>
    </source>
</evidence>
<feature type="compositionally biased region" description="Basic and acidic residues" evidence="1">
    <location>
        <begin position="1"/>
        <end position="14"/>
    </location>
</feature>
<organism evidence="2">
    <name type="scientific">marine sediment metagenome</name>
    <dbReference type="NCBI Taxonomy" id="412755"/>
    <lineage>
        <taxon>unclassified sequences</taxon>
        <taxon>metagenomes</taxon>
        <taxon>ecological metagenomes</taxon>
    </lineage>
</organism>
<comment type="caution">
    <text evidence="2">The sequence shown here is derived from an EMBL/GenBank/DDBJ whole genome shotgun (WGS) entry which is preliminary data.</text>
</comment>